<dbReference type="Gene3D" id="3.40.50.150">
    <property type="entry name" value="Vaccinia Virus protein VP39"/>
    <property type="match status" value="1"/>
</dbReference>
<reference evidence="5" key="1">
    <citation type="journal article" date="2014" name="Front. Microbiol.">
        <title>High frequency of phylogenetically diverse reductive dehalogenase-homologous genes in deep subseafloor sedimentary metagenomes.</title>
        <authorList>
            <person name="Kawai M."/>
            <person name="Futagami T."/>
            <person name="Toyoda A."/>
            <person name="Takaki Y."/>
            <person name="Nishi S."/>
            <person name="Hori S."/>
            <person name="Arai W."/>
            <person name="Tsubouchi T."/>
            <person name="Morono Y."/>
            <person name="Uchiyama I."/>
            <person name="Ito T."/>
            <person name="Fujiyama A."/>
            <person name="Inagaki F."/>
            <person name="Takami H."/>
        </authorList>
    </citation>
    <scope>NUCLEOTIDE SEQUENCE</scope>
    <source>
        <strain evidence="5">Expedition CK06-06</strain>
    </source>
</reference>
<evidence type="ECO:0000256" key="3">
    <source>
        <dbReference type="SAM" id="MobiDB-lite"/>
    </source>
</evidence>
<dbReference type="GO" id="GO:0008170">
    <property type="term" value="F:N-methyltransferase activity"/>
    <property type="evidence" value="ECO:0007669"/>
    <property type="project" value="InterPro"/>
</dbReference>
<dbReference type="AlphaFoldDB" id="X1SK65"/>
<organism evidence="5">
    <name type="scientific">marine sediment metagenome</name>
    <dbReference type="NCBI Taxonomy" id="412755"/>
    <lineage>
        <taxon>unclassified sequences</taxon>
        <taxon>metagenomes</taxon>
        <taxon>ecological metagenomes</taxon>
    </lineage>
</organism>
<sequence>IGNLKSSEEEYEALSDSILTSPPYFDSKSDWDETSRGSKEGEVVSYADERHGERENIGNVHYYDEGEPLSKKYARANGKETYLQAMLKVYSECWKILKPQGLLILILKNFIRNKQLVPLSEHTIKLCESVGFSLKERLLFKLPQMSFWRILEKRKWKEEGRQYPEDLSYEHVLVFEK</sequence>
<keyword evidence="2" id="KW-0808">Transferase</keyword>
<dbReference type="GO" id="GO:0032259">
    <property type="term" value="P:methylation"/>
    <property type="evidence" value="ECO:0007669"/>
    <property type="project" value="UniProtKB-KW"/>
</dbReference>
<feature type="compositionally biased region" description="Basic and acidic residues" evidence="3">
    <location>
        <begin position="27"/>
        <end position="42"/>
    </location>
</feature>
<dbReference type="GO" id="GO:0003677">
    <property type="term" value="F:DNA binding"/>
    <property type="evidence" value="ECO:0007669"/>
    <property type="project" value="InterPro"/>
</dbReference>
<feature type="non-terminal residue" evidence="5">
    <location>
        <position position="1"/>
    </location>
</feature>
<protein>
    <recommendedName>
        <fullName evidence="4">DNA methylase N-4/N-6 domain-containing protein</fullName>
    </recommendedName>
</protein>
<dbReference type="SUPFAM" id="SSF53335">
    <property type="entry name" value="S-adenosyl-L-methionine-dependent methyltransferases"/>
    <property type="match status" value="1"/>
</dbReference>
<dbReference type="InterPro" id="IPR002941">
    <property type="entry name" value="DNA_methylase_N4/N6"/>
</dbReference>
<feature type="region of interest" description="Disordered" evidence="3">
    <location>
        <begin position="23"/>
        <end position="42"/>
    </location>
</feature>
<dbReference type="InterPro" id="IPR029063">
    <property type="entry name" value="SAM-dependent_MTases_sf"/>
</dbReference>
<feature type="domain" description="DNA methylase N-4/N-6" evidence="4">
    <location>
        <begin position="16"/>
        <end position="144"/>
    </location>
</feature>
<evidence type="ECO:0000256" key="2">
    <source>
        <dbReference type="ARBA" id="ARBA00022679"/>
    </source>
</evidence>
<keyword evidence="1" id="KW-0489">Methyltransferase</keyword>
<evidence type="ECO:0000256" key="1">
    <source>
        <dbReference type="ARBA" id="ARBA00022603"/>
    </source>
</evidence>
<name>X1SK65_9ZZZZ</name>
<evidence type="ECO:0000259" key="4">
    <source>
        <dbReference type="Pfam" id="PF01555"/>
    </source>
</evidence>
<dbReference type="Pfam" id="PF01555">
    <property type="entry name" value="N6_N4_Mtase"/>
    <property type="match status" value="1"/>
</dbReference>
<dbReference type="EMBL" id="BARW01000022">
    <property type="protein sequence ID" value="GAI68174.1"/>
    <property type="molecule type" value="Genomic_DNA"/>
</dbReference>
<proteinExistence type="predicted"/>
<comment type="caution">
    <text evidence="5">The sequence shown here is derived from an EMBL/GenBank/DDBJ whole genome shotgun (WGS) entry which is preliminary data.</text>
</comment>
<gene>
    <name evidence="5" type="ORF">S12H4_00257</name>
</gene>
<accession>X1SK65</accession>
<evidence type="ECO:0000313" key="5">
    <source>
        <dbReference type="EMBL" id="GAI68174.1"/>
    </source>
</evidence>